<dbReference type="EMBL" id="MGFJ01000017">
    <property type="protein sequence ID" value="OGM02661.1"/>
    <property type="molecule type" value="Genomic_DNA"/>
</dbReference>
<reference evidence="2 3" key="1">
    <citation type="journal article" date="2016" name="Nat. Commun.">
        <title>Thousands of microbial genomes shed light on interconnected biogeochemical processes in an aquifer system.</title>
        <authorList>
            <person name="Anantharaman K."/>
            <person name="Brown C.T."/>
            <person name="Hug L.A."/>
            <person name="Sharon I."/>
            <person name="Castelle C.J."/>
            <person name="Probst A.J."/>
            <person name="Thomas B.C."/>
            <person name="Singh A."/>
            <person name="Wilkins M.J."/>
            <person name="Karaoz U."/>
            <person name="Brodie E.L."/>
            <person name="Williams K.H."/>
            <person name="Hubbard S.S."/>
            <person name="Banfield J.F."/>
        </authorList>
    </citation>
    <scope>NUCLEOTIDE SEQUENCE [LARGE SCALE GENOMIC DNA]</scope>
</reference>
<name>A0A1F7WIM4_9BACT</name>
<protein>
    <recommendedName>
        <fullName evidence="1">DUF5659 domain-containing protein</fullName>
    </recommendedName>
</protein>
<sequence>MNTQQNNKIFQSDNFQLACYLASESVPLLSLDKTNPKRVVFVFEESEQRKILTQQFLTYKAKVEPHRFFSAQKDLKQMIYQNR</sequence>
<dbReference type="Pfam" id="PF18903">
    <property type="entry name" value="DUF5659"/>
    <property type="match status" value="1"/>
</dbReference>
<accession>A0A1F7WIM4</accession>
<gene>
    <name evidence="2" type="ORF">A2115_03510</name>
</gene>
<organism evidence="2 3">
    <name type="scientific">Candidatus Woesebacteria bacterium GWA1_41_8</name>
    <dbReference type="NCBI Taxonomy" id="1802471"/>
    <lineage>
        <taxon>Bacteria</taxon>
        <taxon>Candidatus Woeseibacteriota</taxon>
    </lineage>
</organism>
<dbReference type="InterPro" id="IPR043718">
    <property type="entry name" value="DUF5659"/>
</dbReference>
<proteinExistence type="predicted"/>
<comment type="caution">
    <text evidence="2">The sequence shown here is derived from an EMBL/GenBank/DDBJ whole genome shotgun (WGS) entry which is preliminary data.</text>
</comment>
<dbReference type="Proteomes" id="UP000176198">
    <property type="component" value="Unassembled WGS sequence"/>
</dbReference>
<dbReference type="STRING" id="1802471.A2115_03510"/>
<feature type="domain" description="DUF5659" evidence="1">
    <location>
        <begin position="8"/>
        <end position="80"/>
    </location>
</feature>
<evidence type="ECO:0000313" key="3">
    <source>
        <dbReference type="Proteomes" id="UP000176198"/>
    </source>
</evidence>
<dbReference type="AlphaFoldDB" id="A0A1F7WIM4"/>
<evidence type="ECO:0000259" key="1">
    <source>
        <dbReference type="Pfam" id="PF18903"/>
    </source>
</evidence>
<evidence type="ECO:0000313" key="2">
    <source>
        <dbReference type="EMBL" id="OGM02661.1"/>
    </source>
</evidence>